<reference evidence="1 2" key="1">
    <citation type="journal article" date="2019" name="Sci. Rep.">
        <title>Orb-weaving spider Araneus ventricosus genome elucidates the spidroin gene catalogue.</title>
        <authorList>
            <person name="Kono N."/>
            <person name="Nakamura H."/>
            <person name="Ohtoshi R."/>
            <person name="Moran D.A.P."/>
            <person name="Shinohara A."/>
            <person name="Yoshida Y."/>
            <person name="Fujiwara M."/>
            <person name="Mori M."/>
            <person name="Tomita M."/>
            <person name="Arakawa K."/>
        </authorList>
    </citation>
    <scope>NUCLEOTIDE SEQUENCE [LARGE SCALE GENOMIC DNA]</scope>
</reference>
<dbReference type="InterPro" id="IPR036397">
    <property type="entry name" value="RNaseH_sf"/>
</dbReference>
<dbReference type="EMBL" id="BGPR01004402">
    <property type="protein sequence ID" value="GBM99256.1"/>
    <property type="molecule type" value="Genomic_DNA"/>
</dbReference>
<dbReference type="Proteomes" id="UP000499080">
    <property type="component" value="Unassembled WGS sequence"/>
</dbReference>
<sequence>MKEKALVLYEKLLRIEDPYWREYIIKSRQLKTQNGFIQKVLDIRKDLAIPGDIQPLLKHRSPLELINVDVKLDLVETIHKKRDVAPSILGSLALETVAARYPATDWLHIFTGGSQFDCHFNVGAGVFSDFSFHAPAGFIGTAFDGEVLAMSIALKQLLAIHHKFENAVLLSVSQAAIQSISSFELLLTPETSHCQELLRTLILKGKRIVPQWVPGHCGLWAISYWKIKLFLKNLCTSNSFRDLQTRTAVKSWRRVSPSSIPDKPRRDAFAAFCLTTGHDCLAAHLHRLGISTEPFCPLCDSGEVMERDHLLRCGALQELTEVLRYWEARALWGQ</sequence>
<name>A0A4Y2KCF8_ARAVE</name>
<keyword evidence="2" id="KW-1185">Reference proteome</keyword>
<dbReference type="InterPro" id="IPR012337">
    <property type="entry name" value="RNaseH-like_sf"/>
</dbReference>
<dbReference type="GO" id="GO:0003676">
    <property type="term" value="F:nucleic acid binding"/>
    <property type="evidence" value="ECO:0007669"/>
    <property type="project" value="InterPro"/>
</dbReference>
<comment type="caution">
    <text evidence="1">The sequence shown here is derived from an EMBL/GenBank/DDBJ whole genome shotgun (WGS) entry which is preliminary data.</text>
</comment>
<protein>
    <recommendedName>
        <fullName evidence="3">RNase H type-1 domain-containing protein</fullName>
    </recommendedName>
</protein>
<evidence type="ECO:0000313" key="1">
    <source>
        <dbReference type="EMBL" id="GBM99256.1"/>
    </source>
</evidence>
<proteinExistence type="predicted"/>
<dbReference type="Gene3D" id="3.30.420.10">
    <property type="entry name" value="Ribonuclease H-like superfamily/Ribonuclease H"/>
    <property type="match status" value="1"/>
</dbReference>
<organism evidence="1 2">
    <name type="scientific">Araneus ventricosus</name>
    <name type="common">Orbweaver spider</name>
    <name type="synonym">Epeira ventricosa</name>
    <dbReference type="NCBI Taxonomy" id="182803"/>
    <lineage>
        <taxon>Eukaryota</taxon>
        <taxon>Metazoa</taxon>
        <taxon>Ecdysozoa</taxon>
        <taxon>Arthropoda</taxon>
        <taxon>Chelicerata</taxon>
        <taxon>Arachnida</taxon>
        <taxon>Araneae</taxon>
        <taxon>Araneomorphae</taxon>
        <taxon>Entelegynae</taxon>
        <taxon>Araneoidea</taxon>
        <taxon>Araneidae</taxon>
        <taxon>Araneus</taxon>
    </lineage>
</organism>
<evidence type="ECO:0000313" key="2">
    <source>
        <dbReference type="Proteomes" id="UP000499080"/>
    </source>
</evidence>
<gene>
    <name evidence="1" type="ORF">AVEN_272114_1</name>
</gene>
<dbReference type="AlphaFoldDB" id="A0A4Y2KCF8"/>
<evidence type="ECO:0008006" key="3">
    <source>
        <dbReference type="Google" id="ProtNLM"/>
    </source>
</evidence>
<dbReference type="SUPFAM" id="SSF53098">
    <property type="entry name" value="Ribonuclease H-like"/>
    <property type="match status" value="1"/>
</dbReference>
<accession>A0A4Y2KCF8</accession>